<evidence type="ECO:0000256" key="1">
    <source>
        <dbReference type="SAM" id="MobiDB-lite"/>
    </source>
</evidence>
<sequence length="231" mass="27098">MSRQATLRNLRSRLSWEERLAHYLAVFEQALVLLGEDKKPPTEERELNRRLWFKLLIVCRKLDPGGRFGRPVREAENLPDSKSDTTRTHERKEPDFQWQYDDLEESDPTDAMRSFAIECKRLGKPVKGRNLNKEYVTEGVVRFRHPGWKYGDKLSVGAMIGYVQASDHDRIHAEINEALRREEIEALVPSDPRWREGAISKLAHSFEREFPVSPFCLTHFWLDLRNRKNVG</sequence>
<protein>
    <recommendedName>
        <fullName evidence="3">Restriction endonuclease</fullName>
    </recommendedName>
</protein>
<dbReference type="AlphaFoldDB" id="A0A450RXC5"/>
<reference evidence="2" key="1">
    <citation type="submission" date="2019-02" db="EMBL/GenBank/DDBJ databases">
        <authorList>
            <person name="Gruber-Vodicka R. H."/>
            <person name="Seah K. B. B."/>
        </authorList>
    </citation>
    <scope>NUCLEOTIDE SEQUENCE</scope>
    <source>
        <strain evidence="2">BECK_DK161</strain>
    </source>
</reference>
<proteinExistence type="predicted"/>
<feature type="region of interest" description="Disordered" evidence="1">
    <location>
        <begin position="69"/>
        <end position="98"/>
    </location>
</feature>
<organism evidence="2">
    <name type="scientific">Candidatus Kentrum sp. DK</name>
    <dbReference type="NCBI Taxonomy" id="2126562"/>
    <lineage>
        <taxon>Bacteria</taxon>
        <taxon>Pseudomonadati</taxon>
        <taxon>Pseudomonadota</taxon>
        <taxon>Gammaproteobacteria</taxon>
        <taxon>Candidatus Kentrum</taxon>
    </lineage>
</organism>
<name>A0A450RXC5_9GAMM</name>
<evidence type="ECO:0008006" key="3">
    <source>
        <dbReference type="Google" id="ProtNLM"/>
    </source>
</evidence>
<gene>
    <name evidence="2" type="ORF">BECKDK2373C_GA0170839_100652</name>
</gene>
<accession>A0A450RXC5</accession>
<feature type="compositionally biased region" description="Basic and acidic residues" evidence="1">
    <location>
        <begin position="71"/>
        <end position="95"/>
    </location>
</feature>
<dbReference type="EMBL" id="CAADEY010000006">
    <property type="protein sequence ID" value="VFJ43772.1"/>
    <property type="molecule type" value="Genomic_DNA"/>
</dbReference>
<evidence type="ECO:0000313" key="2">
    <source>
        <dbReference type="EMBL" id="VFJ43772.1"/>
    </source>
</evidence>